<keyword evidence="3" id="KW-1185">Reference proteome</keyword>
<gene>
    <name evidence="2" type="ORF">ACFQJ6_16110</name>
</gene>
<evidence type="ECO:0000313" key="2">
    <source>
        <dbReference type="EMBL" id="MFC7081406.1"/>
    </source>
</evidence>
<name>A0ABD5WLM2_9EURY</name>
<sequence length="78" mass="8051">MASTAEEVSAATTPSVPVGLASGGIFAAVALVIVLVYVDLLDASDIEHEGLRRLLVATILPLLLTFGVIVLYESLSVV</sequence>
<feature type="transmembrane region" description="Helical" evidence="1">
    <location>
        <begin position="53"/>
        <end position="72"/>
    </location>
</feature>
<dbReference type="AlphaFoldDB" id="A0ABD5WLM2"/>
<comment type="caution">
    <text evidence="2">The sequence shown here is derived from an EMBL/GenBank/DDBJ whole genome shotgun (WGS) entry which is preliminary data.</text>
</comment>
<proteinExistence type="predicted"/>
<dbReference type="Proteomes" id="UP001596407">
    <property type="component" value="Unassembled WGS sequence"/>
</dbReference>
<accession>A0ABD5WLM2</accession>
<protein>
    <recommendedName>
        <fullName evidence="4">Cox cluster protein</fullName>
    </recommendedName>
</protein>
<evidence type="ECO:0008006" key="4">
    <source>
        <dbReference type="Google" id="ProtNLM"/>
    </source>
</evidence>
<evidence type="ECO:0000256" key="1">
    <source>
        <dbReference type="SAM" id="Phobius"/>
    </source>
</evidence>
<evidence type="ECO:0000313" key="3">
    <source>
        <dbReference type="Proteomes" id="UP001596407"/>
    </source>
</evidence>
<dbReference type="RefSeq" id="WP_382210041.1">
    <property type="nucleotide sequence ID" value="NZ_JBHSZH010000005.1"/>
</dbReference>
<keyword evidence="1" id="KW-0472">Membrane</keyword>
<feature type="transmembrane region" description="Helical" evidence="1">
    <location>
        <begin position="20"/>
        <end position="41"/>
    </location>
</feature>
<keyword evidence="1" id="KW-1133">Transmembrane helix</keyword>
<reference evidence="2 3" key="1">
    <citation type="journal article" date="2019" name="Int. J. Syst. Evol. Microbiol.">
        <title>The Global Catalogue of Microorganisms (GCM) 10K type strain sequencing project: providing services to taxonomists for standard genome sequencing and annotation.</title>
        <authorList>
            <consortium name="The Broad Institute Genomics Platform"/>
            <consortium name="The Broad Institute Genome Sequencing Center for Infectious Disease"/>
            <person name="Wu L."/>
            <person name="Ma J."/>
        </authorList>
    </citation>
    <scope>NUCLEOTIDE SEQUENCE [LARGE SCALE GENOMIC DNA]</scope>
    <source>
        <strain evidence="2 3">DT72</strain>
    </source>
</reference>
<keyword evidence="1" id="KW-0812">Transmembrane</keyword>
<organism evidence="2 3">
    <name type="scientific">Halorussus caseinilyticus</name>
    <dbReference type="NCBI Taxonomy" id="3034025"/>
    <lineage>
        <taxon>Archaea</taxon>
        <taxon>Methanobacteriati</taxon>
        <taxon>Methanobacteriota</taxon>
        <taxon>Stenosarchaea group</taxon>
        <taxon>Halobacteria</taxon>
        <taxon>Halobacteriales</taxon>
        <taxon>Haladaptataceae</taxon>
        <taxon>Halorussus</taxon>
    </lineage>
</organism>
<dbReference type="EMBL" id="JBHSZH010000005">
    <property type="protein sequence ID" value="MFC7081406.1"/>
    <property type="molecule type" value="Genomic_DNA"/>
</dbReference>